<dbReference type="Proteomes" id="UP000305202">
    <property type="component" value="Unassembled WGS sequence"/>
</dbReference>
<dbReference type="Gene3D" id="1.10.260.40">
    <property type="entry name" value="lambda repressor-like DNA-binding domains"/>
    <property type="match status" value="1"/>
</dbReference>
<dbReference type="CDD" id="cd00093">
    <property type="entry name" value="HTH_XRE"/>
    <property type="match status" value="1"/>
</dbReference>
<dbReference type="SUPFAM" id="SSF47413">
    <property type="entry name" value="lambda repressor-like DNA-binding domains"/>
    <property type="match status" value="1"/>
</dbReference>
<dbReference type="PROSITE" id="PS50943">
    <property type="entry name" value="HTH_CROC1"/>
    <property type="match status" value="1"/>
</dbReference>
<sequence>MKRKIYQGGPVYIKNLTGLHRLIAKTLINCRSALTGKEMIFLRRELRLLQQELAERLGVDPVFIHRWENSPRPLPRHADIALRALYAGALLERSEKELFVHLISESAPLLVKERLYFIFSQRHWQRYQPAPSRA</sequence>
<comment type="caution">
    <text evidence="2">The sequence shown here is derived from an EMBL/GenBank/DDBJ whole genome shotgun (WGS) entry which is preliminary data.</text>
</comment>
<accession>A0ABY2SJ72</accession>
<dbReference type="RefSeq" id="WP_170975398.1">
    <property type="nucleotide sequence ID" value="NZ_SZPQ01000020.1"/>
</dbReference>
<feature type="domain" description="HTH cro/C1-type" evidence="1">
    <location>
        <begin position="39"/>
        <end position="69"/>
    </location>
</feature>
<proteinExistence type="predicted"/>
<organism evidence="2 3">
    <name type="scientific">Martelella alba</name>
    <dbReference type="NCBI Taxonomy" id="2590451"/>
    <lineage>
        <taxon>Bacteria</taxon>
        <taxon>Pseudomonadati</taxon>
        <taxon>Pseudomonadota</taxon>
        <taxon>Alphaproteobacteria</taxon>
        <taxon>Hyphomicrobiales</taxon>
        <taxon>Aurantimonadaceae</taxon>
        <taxon>Martelella</taxon>
    </lineage>
</organism>
<dbReference type="InterPro" id="IPR001387">
    <property type="entry name" value="Cro/C1-type_HTH"/>
</dbReference>
<dbReference type="EMBL" id="SZPQ01000020">
    <property type="protein sequence ID" value="TKI05336.1"/>
    <property type="molecule type" value="Genomic_DNA"/>
</dbReference>
<dbReference type="Pfam" id="PF01381">
    <property type="entry name" value="HTH_3"/>
    <property type="match status" value="1"/>
</dbReference>
<reference evidence="2 3" key="1">
    <citation type="submission" date="2019-04" db="EMBL/GenBank/DDBJ databases">
        <authorList>
            <person name="Li M."/>
            <person name="Gao C."/>
        </authorList>
    </citation>
    <scope>NUCLEOTIDE SEQUENCE [LARGE SCALE GENOMIC DNA]</scope>
    <source>
        <strain evidence="2 3">BGMRC 2031</strain>
    </source>
</reference>
<evidence type="ECO:0000259" key="1">
    <source>
        <dbReference type="PROSITE" id="PS50943"/>
    </source>
</evidence>
<name>A0ABY2SJ72_9HYPH</name>
<evidence type="ECO:0000313" key="3">
    <source>
        <dbReference type="Proteomes" id="UP000305202"/>
    </source>
</evidence>
<protein>
    <submittedName>
        <fullName evidence="2">Transcriptional regulator</fullName>
    </submittedName>
</protein>
<evidence type="ECO:0000313" key="2">
    <source>
        <dbReference type="EMBL" id="TKI05336.1"/>
    </source>
</evidence>
<gene>
    <name evidence="2" type="ORF">FCN80_14580</name>
</gene>
<keyword evidence="3" id="KW-1185">Reference proteome</keyword>
<dbReference type="InterPro" id="IPR010982">
    <property type="entry name" value="Lambda_DNA-bd_dom_sf"/>
</dbReference>